<dbReference type="GO" id="GO:0032580">
    <property type="term" value="C:Golgi cisterna membrane"/>
    <property type="evidence" value="ECO:0007669"/>
    <property type="project" value="UniProtKB-SubCell"/>
</dbReference>
<evidence type="ECO:0000313" key="4">
    <source>
        <dbReference type="EMBL" id="CAB3365861.1"/>
    </source>
</evidence>
<evidence type="ECO:0000256" key="2">
    <source>
        <dbReference type="ARBA" id="ARBA00022679"/>
    </source>
</evidence>
<comment type="pathway">
    <text evidence="3">Protein modification; protein glycosylation.</text>
</comment>
<dbReference type="EMBL" id="CADEPI010000022">
    <property type="protein sequence ID" value="CAB3365861.1"/>
    <property type="molecule type" value="Genomic_DNA"/>
</dbReference>
<proteinExistence type="inferred from homology"/>
<dbReference type="GO" id="GO:0008107">
    <property type="term" value="F:galactoside 2-alpha-L-fucosyltransferase activity"/>
    <property type="evidence" value="ECO:0007669"/>
    <property type="project" value="InterPro"/>
</dbReference>
<comment type="caution">
    <text evidence="4">The sequence shown here is derived from an EMBL/GenBank/DDBJ whole genome shotgun (WGS) entry which is preliminary data.</text>
</comment>
<organism evidence="4 5">
    <name type="scientific">Cloeon dipterum</name>
    <dbReference type="NCBI Taxonomy" id="197152"/>
    <lineage>
        <taxon>Eukaryota</taxon>
        <taxon>Metazoa</taxon>
        <taxon>Ecdysozoa</taxon>
        <taxon>Arthropoda</taxon>
        <taxon>Hexapoda</taxon>
        <taxon>Insecta</taxon>
        <taxon>Pterygota</taxon>
        <taxon>Palaeoptera</taxon>
        <taxon>Ephemeroptera</taxon>
        <taxon>Pisciforma</taxon>
        <taxon>Baetidae</taxon>
        <taxon>Cloeon</taxon>
    </lineage>
</organism>
<comment type="subcellular location">
    <subcellularLocation>
        <location evidence="3">Golgi apparatus</location>
        <location evidence="3">Golgi stack membrane</location>
        <topology evidence="3">Single-pass type II membrane protein</topology>
    </subcellularLocation>
</comment>
<protein>
    <recommendedName>
        <fullName evidence="3">L-Fucosyltransferase</fullName>
        <ecNumber evidence="3">2.4.1.-</ecNumber>
    </recommendedName>
</protein>
<keyword evidence="1 3" id="KW-0328">Glycosyltransferase</keyword>
<comment type="similarity">
    <text evidence="3">Belongs to the glycosyltransferase 11 family.</text>
</comment>
<evidence type="ECO:0000313" key="5">
    <source>
        <dbReference type="Proteomes" id="UP000494165"/>
    </source>
</evidence>
<keyword evidence="3" id="KW-0333">Golgi apparatus</keyword>
<gene>
    <name evidence="4" type="ORF">CLODIP_2_CD06633</name>
</gene>
<evidence type="ECO:0000256" key="3">
    <source>
        <dbReference type="RuleBase" id="RU363129"/>
    </source>
</evidence>
<reference evidence="4 5" key="1">
    <citation type="submission" date="2020-04" db="EMBL/GenBank/DDBJ databases">
        <authorList>
            <person name="Alioto T."/>
            <person name="Alioto T."/>
            <person name="Gomez Garrido J."/>
        </authorList>
    </citation>
    <scope>NUCLEOTIDE SEQUENCE [LARGE SCALE GENOMIC DNA]</scope>
</reference>
<dbReference type="PANTHER" id="PTHR11927">
    <property type="entry name" value="GALACTOSIDE 2-L-FUCOSYLTRANSFERASE"/>
    <property type="match status" value="1"/>
</dbReference>
<dbReference type="Proteomes" id="UP000494165">
    <property type="component" value="Unassembled WGS sequence"/>
</dbReference>
<accession>A0A8S1CEM5</accession>
<keyword evidence="2 3" id="KW-0808">Transferase</keyword>
<keyword evidence="3" id="KW-0735">Signal-anchor</keyword>
<dbReference type="OrthoDB" id="3226at2759"/>
<dbReference type="EC" id="2.4.1.-" evidence="3"/>
<sequence>MWKVKLLVVFVFLNVCFWIGEIKLGLLQKVDLQALQDQSHQFLYKFIDFEKKDEEQEAKYSMCPKKPIVVAEQTSFTEFSAQMWLYADTWGLGKYLKRKAYATKTMLDLLKTTFPNLTLTPFEEISHCNISRHSISENFEPLETLEMRTGNKSLWLWTNEMLPAAVLPFLDEARVEFEFNTSITAEVNRTIHKIGGVGRVLVGVHVKRSKKYVETLRNRYQSTLANASYYLDAMQWFRDNVGGRILFVIMCDDDQWTRTNLLGMEDVVIATKNNAHDLALLCHVDHLIMDYGMYGTWASMMTKGHIIALMLFDMNKHFEKHKKFHLFDESKYSVRNQR</sequence>
<dbReference type="AlphaFoldDB" id="A0A8S1CEM5"/>
<evidence type="ECO:0000256" key="1">
    <source>
        <dbReference type="ARBA" id="ARBA00022676"/>
    </source>
</evidence>
<dbReference type="GO" id="GO:0005975">
    <property type="term" value="P:carbohydrate metabolic process"/>
    <property type="evidence" value="ECO:0007669"/>
    <property type="project" value="InterPro"/>
</dbReference>
<keyword evidence="3" id="KW-0812">Transmembrane</keyword>
<keyword evidence="3" id="KW-0325">Glycoprotein</keyword>
<name>A0A8S1CEM5_9INSE</name>
<keyword evidence="5" id="KW-1185">Reference proteome</keyword>
<dbReference type="InterPro" id="IPR002516">
    <property type="entry name" value="Glyco_trans_11"/>
</dbReference>
<dbReference type="PANTHER" id="PTHR11927:SF9">
    <property type="entry name" value="L-FUCOSYLTRANSFERASE"/>
    <property type="match status" value="1"/>
</dbReference>
<dbReference type="Pfam" id="PF01531">
    <property type="entry name" value="Glyco_transf_11"/>
    <property type="match status" value="1"/>
</dbReference>